<organism evidence="2">
    <name type="scientific">termite gut metagenome</name>
    <dbReference type="NCBI Taxonomy" id="433724"/>
    <lineage>
        <taxon>unclassified sequences</taxon>
        <taxon>metagenomes</taxon>
        <taxon>organismal metagenomes</taxon>
    </lineage>
</organism>
<proteinExistence type="predicted"/>
<dbReference type="AlphaFoldDB" id="A0A5J4QQ88"/>
<comment type="caution">
    <text evidence="2">The sequence shown here is derived from an EMBL/GenBank/DDBJ whole genome shotgun (WGS) entry which is preliminary data.</text>
</comment>
<dbReference type="GO" id="GO:0003677">
    <property type="term" value="F:DNA binding"/>
    <property type="evidence" value="ECO:0007669"/>
    <property type="project" value="InterPro"/>
</dbReference>
<dbReference type="PROSITE" id="PS50943">
    <property type="entry name" value="HTH_CROC1"/>
    <property type="match status" value="1"/>
</dbReference>
<reference evidence="2" key="1">
    <citation type="submission" date="2019-03" db="EMBL/GenBank/DDBJ databases">
        <title>Single cell metagenomics reveals metabolic interactions within the superorganism composed of flagellate Streblomastix strix and complex community of Bacteroidetes bacteria on its surface.</title>
        <authorList>
            <person name="Treitli S.C."/>
            <person name="Kolisko M."/>
            <person name="Husnik F."/>
            <person name="Keeling P."/>
            <person name="Hampl V."/>
        </authorList>
    </citation>
    <scope>NUCLEOTIDE SEQUENCE</scope>
    <source>
        <strain evidence="2">STM</strain>
    </source>
</reference>
<sequence length="76" mass="9144">MKTQLDLFIIDKVREKRIEKKLSQQAFADNVNLSQSFVAHTENPRLREKYNINHIHTFARFFECSLYDFIPQFPIN</sequence>
<gene>
    <name evidence="2" type="ORF">EZS27_027337</name>
</gene>
<dbReference type="EMBL" id="SNRY01002860">
    <property type="protein sequence ID" value="KAA6323201.1"/>
    <property type="molecule type" value="Genomic_DNA"/>
</dbReference>
<accession>A0A5J4QQ88</accession>
<dbReference type="Gene3D" id="1.10.260.40">
    <property type="entry name" value="lambda repressor-like DNA-binding domains"/>
    <property type="match status" value="1"/>
</dbReference>
<dbReference type="InterPro" id="IPR010982">
    <property type="entry name" value="Lambda_DNA-bd_dom_sf"/>
</dbReference>
<evidence type="ECO:0000259" key="1">
    <source>
        <dbReference type="PROSITE" id="PS50943"/>
    </source>
</evidence>
<dbReference type="InterPro" id="IPR001387">
    <property type="entry name" value="Cro/C1-type_HTH"/>
</dbReference>
<feature type="domain" description="HTH cro/C1-type" evidence="1">
    <location>
        <begin position="13"/>
        <end position="69"/>
    </location>
</feature>
<dbReference type="SUPFAM" id="SSF47413">
    <property type="entry name" value="lambda repressor-like DNA-binding domains"/>
    <property type="match status" value="1"/>
</dbReference>
<evidence type="ECO:0000313" key="2">
    <source>
        <dbReference type="EMBL" id="KAA6323201.1"/>
    </source>
</evidence>
<name>A0A5J4QQ88_9ZZZZ</name>
<protein>
    <recommendedName>
        <fullName evidence="1">HTH cro/C1-type domain-containing protein</fullName>
    </recommendedName>
</protein>
<dbReference type="CDD" id="cd00093">
    <property type="entry name" value="HTH_XRE"/>
    <property type="match status" value="1"/>
</dbReference>